<evidence type="ECO:0000256" key="1">
    <source>
        <dbReference type="SAM" id="MobiDB-lite"/>
    </source>
</evidence>
<dbReference type="InterPro" id="IPR052487">
    <property type="entry name" value="Galactose-binding_lectin"/>
</dbReference>
<name>A0A9P3FXD3_9APHY</name>
<evidence type="ECO:0000313" key="4">
    <source>
        <dbReference type="Proteomes" id="UP000703269"/>
    </source>
</evidence>
<keyword evidence="4" id="KW-1185">Reference proteome</keyword>
<dbReference type="AlphaFoldDB" id="A0A9P3FXD3"/>
<dbReference type="InterPro" id="IPR019019">
    <property type="entry name" value="H-type_lectin_domain"/>
</dbReference>
<evidence type="ECO:0000259" key="2">
    <source>
        <dbReference type="Pfam" id="PF09458"/>
    </source>
</evidence>
<evidence type="ECO:0000313" key="3">
    <source>
        <dbReference type="EMBL" id="GJE84074.1"/>
    </source>
</evidence>
<dbReference type="GO" id="GO:0070492">
    <property type="term" value="F:oligosaccharide binding"/>
    <property type="evidence" value="ECO:0007669"/>
    <property type="project" value="TreeGrafter"/>
</dbReference>
<dbReference type="GO" id="GO:0098636">
    <property type="term" value="C:protein complex involved in cell adhesion"/>
    <property type="evidence" value="ECO:0007669"/>
    <property type="project" value="TreeGrafter"/>
</dbReference>
<accession>A0A9P3FXD3</accession>
<dbReference type="Proteomes" id="UP000703269">
    <property type="component" value="Unassembled WGS sequence"/>
</dbReference>
<proteinExistence type="predicted"/>
<dbReference type="InterPro" id="IPR037221">
    <property type="entry name" value="H-type_lectin_dom_sf"/>
</dbReference>
<reference evidence="3 4" key="1">
    <citation type="submission" date="2021-08" db="EMBL/GenBank/DDBJ databases">
        <title>Draft Genome Sequence of Phanerochaete sordida strain YK-624.</title>
        <authorList>
            <person name="Mori T."/>
            <person name="Dohra H."/>
            <person name="Suzuki T."/>
            <person name="Kawagishi H."/>
            <person name="Hirai H."/>
        </authorList>
    </citation>
    <scope>NUCLEOTIDE SEQUENCE [LARGE SCALE GENOMIC DNA]</scope>
    <source>
        <strain evidence="3 4">YK-624</strain>
    </source>
</reference>
<dbReference type="Pfam" id="PF09458">
    <property type="entry name" value="H_lectin"/>
    <property type="match status" value="2"/>
</dbReference>
<protein>
    <submittedName>
        <fullName evidence="3">H-type lectin domain-containing protein</fullName>
    </submittedName>
</protein>
<dbReference type="SUPFAM" id="SSF141086">
    <property type="entry name" value="Agglutinin HPA-like"/>
    <property type="match status" value="2"/>
</dbReference>
<dbReference type="GO" id="GO:0098609">
    <property type="term" value="P:cell-cell adhesion"/>
    <property type="evidence" value="ECO:0007669"/>
    <property type="project" value="TreeGrafter"/>
</dbReference>
<dbReference type="GO" id="GO:0009986">
    <property type="term" value="C:cell surface"/>
    <property type="evidence" value="ECO:0007669"/>
    <property type="project" value="TreeGrafter"/>
</dbReference>
<dbReference type="OrthoDB" id="2793557at2759"/>
<dbReference type="GO" id="GO:0030247">
    <property type="term" value="F:polysaccharide binding"/>
    <property type="evidence" value="ECO:0007669"/>
    <property type="project" value="TreeGrafter"/>
</dbReference>
<dbReference type="GO" id="GO:0046871">
    <property type="term" value="F:N-acetylgalactosamine binding"/>
    <property type="evidence" value="ECO:0007669"/>
    <property type="project" value="TreeGrafter"/>
</dbReference>
<comment type="caution">
    <text evidence="3">The sequence shown here is derived from an EMBL/GenBank/DDBJ whole genome shotgun (WGS) entry which is preliminary data.</text>
</comment>
<dbReference type="Gene3D" id="2.60.40.2080">
    <property type="match status" value="2"/>
</dbReference>
<feature type="domain" description="H-type lectin" evidence="2">
    <location>
        <begin position="146"/>
        <end position="211"/>
    </location>
</feature>
<gene>
    <name evidence="3" type="ORF">PsYK624_001490</name>
</gene>
<dbReference type="PANTHER" id="PTHR46938">
    <property type="entry name" value="DISCOIDIN-1 SUBUNIT A-RELATED-RELATED"/>
    <property type="match status" value="1"/>
</dbReference>
<sequence length="313" mass="35510">MHVINSATDEQVESEIKKRTSAHAAQFTEVIPPMDCGEFRTKWVRSWHPEIVTIGELRFKSPSCYPRAVLLGLNELDIDLLRLRTELCSVADDRAFVNMTVWPEVQHFGSGCSWLSIPPSDRDFQFGSYNTGEDRPSDTSQQSTSRRITFERRYIVQPKVTVWLTAVNCGPDKNPRVRVWADDITREGFTIHVDTWGDTDLWSAGASWLAHSGVRTDVRSGTFQIQDVRLSGTPDSKTRGRVSWGAPRMEKPPRVFAALNMLEFEAGKYCRLSLYTSDVTTTGMSWNLDTWLDTVCYQAGGTFFAFDDSEEDK</sequence>
<feature type="region of interest" description="Disordered" evidence="1">
    <location>
        <begin position="126"/>
        <end position="145"/>
    </location>
</feature>
<dbReference type="EMBL" id="BPQB01000001">
    <property type="protein sequence ID" value="GJE84074.1"/>
    <property type="molecule type" value="Genomic_DNA"/>
</dbReference>
<feature type="domain" description="H-type lectin" evidence="2">
    <location>
        <begin position="250"/>
        <end position="306"/>
    </location>
</feature>
<organism evidence="3 4">
    <name type="scientific">Phanerochaete sordida</name>
    <dbReference type="NCBI Taxonomy" id="48140"/>
    <lineage>
        <taxon>Eukaryota</taxon>
        <taxon>Fungi</taxon>
        <taxon>Dikarya</taxon>
        <taxon>Basidiomycota</taxon>
        <taxon>Agaricomycotina</taxon>
        <taxon>Agaricomycetes</taxon>
        <taxon>Polyporales</taxon>
        <taxon>Phanerochaetaceae</taxon>
        <taxon>Phanerochaete</taxon>
    </lineage>
</organism>